<dbReference type="GO" id="GO:0005576">
    <property type="term" value="C:extracellular region"/>
    <property type="evidence" value="ECO:0007669"/>
    <property type="project" value="UniProtKB-SubCell"/>
</dbReference>
<dbReference type="InterPro" id="IPR009003">
    <property type="entry name" value="Peptidase_S1_PA"/>
</dbReference>
<dbReference type="InterPro" id="IPR013517">
    <property type="entry name" value="FG-GAP"/>
</dbReference>
<protein>
    <submittedName>
        <fullName evidence="11">Trypsin-like serine protease</fullName>
    </submittedName>
</protein>
<dbReference type="PANTHER" id="PTHR24276:SF98">
    <property type="entry name" value="FI18310P1-RELATED"/>
    <property type="match status" value="1"/>
</dbReference>
<feature type="compositionally biased region" description="Basic and acidic residues" evidence="8">
    <location>
        <begin position="64"/>
        <end position="96"/>
    </location>
</feature>
<reference evidence="11 12" key="1">
    <citation type="submission" date="2019-09" db="EMBL/GenBank/DDBJ databases">
        <authorList>
            <person name="Duangmal K."/>
            <person name="Teo W.F.A."/>
            <person name="Lipun K."/>
        </authorList>
    </citation>
    <scope>NUCLEOTIDE SEQUENCE [LARGE SCALE GENOMIC DNA]</scope>
    <source>
        <strain evidence="11 12">K1PN6</strain>
    </source>
</reference>
<keyword evidence="7" id="KW-0720">Serine protease</keyword>
<evidence type="ECO:0000256" key="5">
    <source>
        <dbReference type="ARBA" id="ARBA00023157"/>
    </source>
</evidence>
<feature type="signal peptide" evidence="9">
    <location>
        <begin position="1"/>
        <end position="37"/>
    </location>
</feature>
<dbReference type="SUPFAM" id="SSF50494">
    <property type="entry name" value="Trypsin-like serine proteases"/>
    <property type="match status" value="1"/>
</dbReference>
<evidence type="ECO:0000313" key="12">
    <source>
        <dbReference type="Proteomes" id="UP000373149"/>
    </source>
</evidence>
<keyword evidence="5" id="KW-1015">Disulfide bond</keyword>
<dbReference type="Pfam" id="PF13517">
    <property type="entry name" value="FG-GAP_3"/>
    <property type="match status" value="1"/>
</dbReference>
<dbReference type="Gene3D" id="2.130.10.130">
    <property type="entry name" value="Integrin alpha, N-terminal"/>
    <property type="match status" value="1"/>
</dbReference>
<keyword evidence="3" id="KW-0964">Secreted</keyword>
<dbReference type="Gene3D" id="2.40.10.10">
    <property type="entry name" value="Trypsin-like serine proteases"/>
    <property type="match status" value="1"/>
</dbReference>
<evidence type="ECO:0000256" key="4">
    <source>
        <dbReference type="ARBA" id="ARBA00022729"/>
    </source>
</evidence>
<dbReference type="InterPro" id="IPR043504">
    <property type="entry name" value="Peptidase_S1_PA_chymotrypsin"/>
</dbReference>
<keyword evidence="4 9" id="KW-0732">Signal</keyword>
<evidence type="ECO:0000256" key="8">
    <source>
        <dbReference type="SAM" id="MobiDB-lite"/>
    </source>
</evidence>
<dbReference type="PROSITE" id="PS51257">
    <property type="entry name" value="PROKAR_LIPOPROTEIN"/>
    <property type="match status" value="1"/>
</dbReference>
<dbReference type="PROSITE" id="PS00135">
    <property type="entry name" value="TRYPSIN_SER"/>
    <property type="match status" value="1"/>
</dbReference>
<comment type="caution">
    <text evidence="11">The sequence shown here is derived from an EMBL/GenBank/DDBJ whole genome shotgun (WGS) entry which is preliminary data.</text>
</comment>
<dbReference type="AlphaFoldDB" id="A0A5N8X3C2"/>
<dbReference type="SMART" id="SM00020">
    <property type="entry name" value="Tryp_SPc"/>
    <property type="match status" value="1"/>
</dbReference>
<dbReference type="SUPFAM" id="SSF69318">
    <property type="entry name" value="Integrin alpha N-terminal domain"/>
    <property type="match status" value="1"/>
</dbReference>
<comment type="similarity">
    <text evidence="2">Belongs to the peptidase S1 family.</text>
</comment>
<dbReference type="PANTHER" id="PTHR24276">
    <property type="entry name" value="POLYSERASE-RELATED"/>
    <property type="match status" value="1"/>
</dbReference>
<dbReference type="GO" id="GO:0004252">
    <property type="term" value="F:serine-type endopeptidase activity"/>
    <property type="evidence" value="ECO:0007669"/>
    <property type="project" value="InterPro"/>
</dbReference>
<feature type="chain" id="PRO_5024311113" evidence="9">
    <location>
        <begin position="38"/>
        <end position="619"/>
    </location>
</feature>
<accession>A0A5N8X3C2</accession>
<feature type="region of interest" description="Disordered" evidence="8">
    <location>
        <begin position="35"/>
        <end position="122"/>
    </location>
</feature>
<dbReference type="Proteomes" id="UP000373149">
    <property type="component" value="Unassembled WGS sequence"/>
</dbReference>
<dbReference type="InterPro" id="IPR018114">
    <property type="entry name" value="TRYPSIN_HIS"/>
</dbReference>
<name>A0A5N8X3C2_9ACTN</name>
<dbReference type="CDD" id="cd00190">
    <property type="entry name" value="Tryp_SPc"/>
    <property type="match status" value="1"/>
</dbReference>
<evidence type="ECO:0000256" key="2">
    <source>
        <dbReference type="ARBA" id="ARBA00007664"/>
    </source>
</evidence>
<dbReference type="InterPro" id="IPR050430">
    <property type="entry name" value="Peptidase_S1"/>
</dbReference>
<evidence type="ECO:0000256" key="3">
    <source>
        <dbReference type="ARBA" id="ARBA00022525"/>
    </source>
</evidence>
<gene>
    <name evidence="11" type="ORF">FPZ41_32090</name>
</gene>
<keyword evidence="7 11" id="KW-0645">Protease</keyword>
<dbReference type="RefSeq" id="WP_322620990.1">
    <property type="nucleotide sequence ID" value="NZ_VMNX01000163.1"/>
</dbReference>
<evidence type="ECO:0000256" key="7">
    <source>
        <dbReference type="RuleBase" id="RU363034"/>
    </source>
</evidence>
<feature type="domain" description="Peptidase S1" evidence="10">
    <location>
        <begin position="124"/>
        <end position="419"/>
    </location>
</feature>
<keyword evidence="6" id="KW-0325">Glycoprotein</keyword>
<dbReference type="EMBL" id="VMNX01000163">
    <property type="protein sequence ID" value="MPY52955.1"/>
    <property type="molecule type" value="Genomic_DNA"/>
</dbReference>
<keyword evidence="7" id="KW-0378">Hydrolase</keyword>
<comment type="subcellular location">
    <subcellularLocation>
        <location evidence="1">Secreted</location>
    </subcellularLocation>
</comment>
<evidence type="ECO:0000256" key="9">
    <source>
        <dbReference type="SAM" id="SignalP"/>
    </source>
</evidence>
<dbReference type="InterPro" id="IPR028994">
    <property type="entry name" value="Integrin_alpha_N"/>
</dbReference>
<dbReference type="PRINTS" id="PR00722">
    <property type="entry name" value="CHYMOTRYPSIN"/>
</dbReference>
<organism evidence="11 12">
    <name type="scientific">Streptomyces acidicola</name>
    <dbReference type="NCBI Taxonomy" id="2596892"/>
    <lineage>
        <taxon>Bacteria</taxon>
        <taxon>Bacillati</taxon>
        <taxon>Actinomycetota</taxon>
        <taxon>Actinomycetes</taxon>
        <taxon>Kitasatosporales</taxon>
        <taxon>Streptomycetaceae</taxon>
        <taxon>Streptomyces</taxon>
    </lineage>
</organism>
<evidence type="ECO:0000313" key="11">
    <source>
        <dbReference type="EMBL" id="MPY52955.1"/>
    </source>
</evidence>
<feature type="compositionally biased region" description="Low complexity" evidence="8">
    <location>
        <begin position="97"/>
        <end position="117"/>
    </location>
</feature>
<dbReference type="Pfam" id="PF00089">
    <property type="entry name" value="Trypsin"/>
    <property type="match status" value="1"/>
</dbReference>
<dbReference type="GO" id="GO:0006508">
    <property type="term" value="P:proteolysis"/>
    <property type="evidence" value="ECO:0007669"/>
    <property type="project" value="UniProtKB-KW"/>
</dbReference>
<dbReference type="FunFam" id="2.40.10.10:FF:000054">
    <property type="entry name" value="Complement C1r subcomponent"/>
    <property type="match status" value="1"/>
</dbReference>
<dbReference type="PROSITE" id="PS00134">
    <property type="entry name" value="TRYPSIN_HIS"/>
    <property type="match status" value="1"/>
</dbReference>
<sequence>MIRAPRGRHRRAVTALPAAALALALSCAGALATPASAADGPATLPDPGVARQQTAGPKPTASDAELRERAAEAAKAEEAKEEAAKEEAAKAGEKPSDSASSSASPDSTDSADSPESSEQQSPFIIGGTETTISSAPWMVQLYYYDDVADESYFCGGTLVAPNKVLTAAHCVAGLDWQQFGSVVSGTTDLLDGSTGTVAGVWRQWSHPKYDESTIKNDVAVITLDRPLEQAWLRLAASNDSSLYTPGTAGTVYGWGLTSGGADAELSPKLRKASLKVVADSTCNTAMQNVLGEDLFAEGSMICAGTPATGGDAGTISPCNGDSGGPLVVNGKIIGIVSWGVQGCTGEGAYPVFTKVSSYTWAAQPRIDDTDLSYDGRADLLARTPSGNLFQQDSKGTSLATRAYQGNGWEYASWAMQADLDRDFYQDLIIRDKTDGKLYRSYLDHSTWEWTWMQISSVWGGYKSYAIPGDLTGDARPDLVALDADGSVYLYPGKGNGQFNSKIKVVSGAWKGMKLMGRGDLSGDGKADLLVRYPDGTLYLYRGTGKASAPWSSRIKARTGWNFTSYVTNGDVNGDGIADVMARDSGGTLWLYRGTGKASSDLFSSRISLGTGFNQYNMLF</sequence>
<dbReference type="InterPro" id="IPR033116">
    <property type="entry name" value="TRYPSIN_SER"/>
</dbReference>
<proteinExistence type="inferred from homology"/>
<evidence type="ECO:0000259" key="10">
    <source>
        <dbReference type="PROSITE" id="PS50240"/>
    </source>
</evidence>
<keyword evidence="12" id="KW-1185">Reference proteome</keyword>
<dbReference type="InterPro" id="IPR001254">
    <property type="entry name" value="Trypsin_dom"/>
</dbReference>
<evidence type="ECO:0000256" key="6">
    <source>
        <dbReference type="ARBA" id="ARBA00023180"/>
    </source>
</evidence>
<dbReference type="FunFam" id="2.40.10.10:FF:000068">
    <property type="entry name" value="transmembrane protease serine 2"/>
    <property type="match status" value="1"/>
</dbReference>
<evidence type="ECO:0000256" key="1">
    <source>
        <dbReference type="ARBA" id="ARBA00004613"/>
    </source>
</evidence>
<dbReference type="InterPro" id="IPR001314">
    <property type="entry name" value="Peptidase_S1A"/>
</dbReference>
<dbReference type="PROSITE" id="PS50240">
    <property type="entry name" value="TRYPSIN_DOM"/>
    <property type="match status" value="1"/>
</dbReference>